<keyword evidence="9 12" id="KW-0238">DNA-binding</keyword>
<feature type="binding site" evidence="12">
    <location>
        <position position="530"/>
    </location>
    <ligand>
        <name>Zn(2+)</name>
        <dbReference type="ChEBI" id="CHEBI:29105"/>
        <label>1</label>
    </ligand>
</feature>
<evidence type="ECO:0000256" key="6">
    <source>
        <dbReference type="ARBA" id="ARBA00022806"/>
    </source>
</evidence>
<dbReference type="GO" id="GO:0016887">
    <property type="term" value="F:ATP hydrolysis activity"/>
    <property type="evidence" value="ECO:0007669"/>
    <property type="project" value="RHEA"/>
</dbReference>
<dbReference type="HOGENOM" id="CLU_013353_3_1_10"/>
<evidence type="ECO:0000256" key="1">
    <source>
        <dbReference type="ARBA" id="ARBA00022515"/>
    </source>
</evidence>
<dbReference type="KEGG" id="orh:Ornrh_2211"/>
<keyword evidence="6 12" id="KW-0347">Helicase</keyword>
<evidence type="ECO:0000256" key="12">
    <source>
        <dbReference type="HAMAP-Rule" id="MF_00983"/>
    </source>
</evidence>
<dbReference type="InterPro" id="IPR041236">
    <property type="entry name" value="PriA_C"/>
</dbReference>
<dbReference type="GO" id="GO:0005524">
    <property type="term" value="F:ATP binding"/>
    <property type="evidence" value="ECO:0007669"/>
    <property type="project" value="UniProtKB-UniRule"/>
</dbReference>
<feature type="binding site" evidence="12">
    <location>
        <position position="557"/>
    </location>
    <ligand>
        <name>Zn(2+)</name>
        <dbReference type="ChEBI" id="CHEBI:29105"/>
        <label>2</label>
    </ligand>
</feature>
<keyword evidence="10 12" id="KW-0413">Isomerase</keyword>
<evidence type="ECO:0000256" key="8">
    <source>
        <dbReference type="ARBA" id="ARBA00022840"/>
    </source>
</evidence>
<feature type="binding site" evidence="12">
    <location>
        <position position="539"/>
    </location>
    <ligand>
        <name>Zn(2+)</name>
        <dbReference type="ChEBI" id="CHEBI:29105"/>
        <label>2</label>
    </ligand>
</feature>
<keyword evidence="8 12" id="KW-0067">ATP-binding</keyword>
<evidence type="ECO:0000313" key="16">
    <source>
        <dbReference type="Proteomes" id="UP000006051"/>
    </source>
</evidence>
<dbReference type="SUPFAM" id="SSF52540">
    <property type="entry name" value="P-loop containing nucleoside triphosphate hydrolases"/>
    <property type="match status" value="2"/>
</dbReference>
<dbReference type="Pfam" id="PF00270">
    <property type="entry name" value="DEAD"/>
    <property type="match status" value="1"/>
</dbReference>
<dbReference type="CDD" id="cd17929">
    <property type="entry name" value="DEXHc_priA"/>
    <property type="match status" value="1"/>
</dbReference>
<gene>
    <name evidence="12" type="primary">priA</name>
    <name evidence="15" type="ordered locus">Ornrh_2211</name>
</gene>
<dbReference type="Gene3D" id="3.40.1440.60">
    <property type="entry name" value="PriA, 3(prime) DNA-binding domain"/>
    <property type="match status" value="1"/>
</dbReference>
<dbReference type="NCBIfam" id="TIGR00595">
    <property type="entry name" value="priA"/>
    <property type="match status" value="1"/>
</dbReference>
<comment type="cofactor">
    <cofactor evidence="12">
        <name>Zn(2+)</name>
        <dbReference type="ChEBI" id="CHEBI:29105"/>
    </cofactor>
    <text evidence="12">Binds 2 zinc ions per subunit.</text>
</comment>
<dbReference type="GO" id="GO:0003677">
    <property type="term" value="F:DNA binding"/>
    <property type="evidence" value="ECO:0007669"/>
    <property type="project" value="UniProtKB-UniRule"/>
</dbReference>
<evidence type="ECO:0000256" key="5">
    <source>
        <dbReference type="ARBA" id="ARBA00022801"/>
    </source>
</evidence>
<dbReference type="AlphaFoldDB" id="I4A308"/>
<dbReference type="STRING" id="867902.Ornrh_2211"/>
<feature type="binding site" evidence="12">
    <location>
        <position position="570"/>
    </location>
    <ligand>
        <name>Zn(2+)</name>
        <dbReference type="ChEBI" id="CHEBI:29105"/>
        <label>1</label>
    </ligand>
</feature>
<dbReference type="GeneID" id="97258792"/>
<dbReference type="RefSeq" id="WP_014791844.1">
    <property type="nucleotide sequence ID" value="NC_018016.1"/>
</dbReference>
<keyword evidence="5 12" id="KW-0378">Hydrolase</keyword>
<dbReference type="GO" id="GO:0006269">
    <property type="term" value="P:DNA replication, synthesis of primer"/>
    <property type="evidence" value="ECO:0007669"/>
    <property type="project" value="UniProtKB-KW"/>
</dbReference>
<dbReference type="PROSITE" id="PS51194">
    <property type="entry name" value="HELICASE_CTER"/>
    <property type="match status" value="1"/>
</dbReference>
<dbReference type="InterPro" id="IPR041222">
    <property type="entry name" value="PriA_3primeBD"/>
</dbReference>
<reference evidence="15 16" key="1">
    <citation type="submission" date="2012-06" db="EMBL/GenBank/DDBJ databases">
        <title>The complete genome of Ornithobacterium rhinotracheale DSM 15997.</title>
        <authorList>
            <consortium name="US DOE Joint Genome Institute (JGI-PGF)"/>
            <person name="Lucas S."/>
            <person name="Copeland A."/>
            <person name="Lapidus A."/>
            <person name="Goodwin L."/>
            <person name="Pitluck S."/>
            <person name="Peters L."/>
            <person name="Mikhailova N."/>
            <person name="Teshima H."/>
            <person name="Kyrpides N."/>
            <person name="Mavromatis K."/>
            <person name="Pagani I."/>
            <person name="Ivanova N."/>
            <person name="Ovchinnikova G."/>
            <person name="Zeytun A."/>
            <person name="Detter J.C."/>
            <person name="Han C."/>
            <person name="Land M."/>
            <person name="Hauser L."/>
            <person name="Markowitz V."/>
            <person name="Cheng J.-F."/>
            <person name="Hugenholtz P."/>
            <person name="Woyke T."/>
            <person name="Wu D."/>
            <person name="Lang E."/>
            <person name="Kopitz M."/>
            <person name="Brambilla E."/>
            <person name="Klenk H.-P."/>
            <person name="Eisen J.A."/>
        </authorList>
    </citation>
    <scope>NUCLEOTIDE SEQUENCE [LARGE SCALE GENOMIC DNA]</scope>
    <source>
        <strain evidence="16">ATCC 51463 / DSM 15997 / CCUG 23171 / LMG 9086</strain>
    </source>
</reference>
<evidence type="ECO:0000259" key="13">
    <source>
        <dbReference type="PROSITE" id="PS51192"/>
    </source>
</evidence>
<keyword evidence="1 12" id="KW-0639">Primosome</keyword>
<dbReference type="PANTHER" id="PTHR30580">
    <property type="entry name" value="PRIMOSOMAL PROTEIN N"/>
    <property type="match status" value="1"/>
</dbReference>
<dbReference type="InterPro" id="IPR014001">
    <property type="entry name" value="Helicase_ATP-bd"/>
</dbReference>
<dbReference type="InterPro" id="IPR005259">
    <property type="entry name" value="PriA"/>
</dbReference>
<dbReference type="InterPro" id="IPR001650">
    <property type="entry name" value="Helicase_C-like"/>
</dbReference>
<dbReference type="InterPro" id="IPR027417">
    <property type="entry name" value="P-loop_NTPase"/>
</dbReference>
<evidence type="ECO:0000259" key="14">
    <source>
        <dbReference type="PROSITE" id="PS51194"/>
    </source>
</evidence>
<keyword evidence="7 12" id="KW-0862">Zinc</keyword>
<dbReference type="FunFam" id="3.40.50.300:FF:000489">
    <property type="entry name" value="Primosome assembly protein PriA"/>
    <property type="match status" value="1"/>
</dbReference>
<dbReference type="Pfam" id="PF18074">
    <property type="entry name" value="PriA_C"/>
    <property type="match status" value="1"/>
</dbReference>
<feature type="domain" description="Helicase C-terminal" evidence="14">
    <location>
        <begin position="497"/>
        <end position="721"/>
    </location>
</feature>
<dbReference type="Proteomes" id="UP000006051">
    <property type="component" value="Chromosome"/>
</dbReference>
<feature type="binding site" evidence="12">
    <location>
        <position position="567"/>
    </location>
    <ligand>
        <name>Zn(2+)</name>
        <dbReference type="ChEBI" id="CHEBI:29105"/>
        <label>1</label>
    </ligand>
</feature>
<dbReference type="FunFam" id="3.40.1440.60:FF:000001">
    <property type="entry name" value="Primosomal protein N"/>
    <property type="match status" value="1"/>
</dbReference>
<keyword evidence="3 12" id="KW-0479">Metal-binding</keyword>
<dbReference type="Gene3D" id="3.40.50.300">
    <property type="entry name" value="P-loop containing nucleotide triphosphate hydrolases"/>
    <property type="match status" value="2"/>
</dbReference>
<dbReference type="InterPro" id="IPR042115">
    <property type="entry name" value="PriA_3primeBD_sf"/>
</dbReference>
<dbReference type="CDD" id="cd18804">
    <property type="entry name" value="SF2_C_priA"/>
    <property type="match status" value="1"/>
</dbReference>
<dbReference type="Pfam" id="PF18319">
    <property type="entry name" value="Zn_ribbon_PriA"/>
    <property type="match status" value="1"/>
</dbReference>
<keyword evidence="16" id="KW-1185">Reference proteome</keyword>
<dbReference type="PROSITE" id="PS51192">
    <property type="entry name" value="HELICASE_ATP_BIND_1"/>
    <property type="match status" value="1"/>
</dbReference>
<comment type="function">
    <text evidence="12">Initiates the restart of stalled replication forks, which reloads the replicative helicase on sites other than the origin of replication. Recognizes and binds to abandoned replication forks and remodels them to uncover a helicase loading site. Promotes assembly of the primosome at these replication forks.</text>
</comment>
<protein>
    <recommendedName>
        <fullName evidence="12">Replication restart protein PriA</fullName>
    </recommendedName>
    <alternativeName>
        <fullName evidence="12">ATP-dependent DNA helicase PriA</fullName>
        <ecNumber evidence="12">5.6.2.4</ecNumber>
    </alternativeName>
    <alternativeName>
        <fullName evidence="12">DNA 3'-5' helicase PriA</fullName>
    </alternativeName>
</protein>
<dbReference type="InterPro" id="IPR040498">
    <property type="entry name" value="PriA_CRR"/>
</dbReference>
<feature type="domain" description="Helicase ATP-binding" evidence="13">
    <location>
        <begin position="297"/>
        <end position="464"/>
    </location>
</feature>
<evidence type="ECO:0000256" key="10">
    <source>
        <dbReference type="ARBA" id="ARBA00023235"/>
    </source>
</evidence>
<dbReference type="Pfam" id="PF00271">
    <property type="entry name" value="Helicase_C"/>
    <property type="match status" value="1"/>
</dbReference>
<dbReference type="InterPro" id="IPR011545">
    <property type="entry name" value="DEAD/DEAH_box_helicase_dom"/>
</dbReference>
<keyword evidence="2 12" id="KW-0235">DNA replication</keyword>
<evidence type="ECO:0000256" key="3">
    <source>
        <dbReference type="ARBA" id="ARBA00022723"/>
    </source>
</evidence>
<dbReference type="GO" id="GO:0006270">
    <property type="term" value="P:DNA replication initiation"/>
    <property type="evidence" value="ECO:0007669"/>
    <property type="project" value="TreeGrafter"/>
</dbReference>
<evidence type="ECO:0000256" key="11">
    <source>
        <dbReference type="ARBA" id="ARBA00048988"/>
    </source>
</evidence>
<sequence>MKNPIEIHFAEVILPLPLDGTFCYHIPREMRGKVQVGQRVAVPFGNRKLYTGIVHSIHKNQPELYKTKPIYALLDAKPLVTEKQIKFWEWIAEYYMCSLGDVYGNVFPTALKLDSDTFVKIVPEQKLTPEMELSDEAYTIWEALSVKGILSVDECADLVERKSALPLLKELMSYGLVILDEKLIQKYTPKIENYIRLNENISAETKAQSIQELSRAPKQRELYLKLIVKQKQSNSPVKVSEFIKENNTTHATLNALAEKHLVEIYEDQTQRVQTYDEELSKIKTLSPAQQTAFDSVQEALNHQKNVLLHGVTSSGKTEIYIKCIERVLAQKKKVLYLLPEISLTTQLTQRIQKYFGDQVGVYHSKFNQNERVELWEKVLNNEYNIIVGARSSLFLPLQDLGLVIVDEEHESSLKQTDTRPFYNARDAAMVWAKMNGAQVLLGSATPSLEMYYLAQENKIAYVPLTERYGNVKMPVMEIVDLREAVQQNRMIGHVSFELKNAILNAFEHKKQVIIFQNRRGFSPVLECNDCGHTPYCPNCDVSLTYHKLTQELKCHYCGHTQAKPVKCYECGSTDLKTVGLGTQQIEDEFVQLFPEHKIARMDVDSMRKKFAFEKLIEALENHEIDLLVGTQMVTKGLDFDNVNLVGIIKADNLLNFPDFRAHERAFQRIVQVAGRAGRRKEQGKVIVQAYKADHFVLKNAQKFDYENTAKEILSEREHTLYPPYCKLIEITFRHKDQELAEKTANYYTQMLRHFFDDQTLLGPAAPSIARLNNQYRFKTLIKIKEGQSPKKIKQLLKEALTKLHGVNAFRRVRIDFDVDPS</sequence>
<name>I4A308_ORNRL</name>
<evidence type="ECO:0000256" key="7">
    <source>
        <dbReference type="ARBA" id="ARBA00022833"/>
    </source>
</evidence>
<comment type="catalytic activity">
    <reaction evidence="12">
        <text>Couples ATP hydrolysis with the unwinding of duplex DNA by translocating in the 3'-5' direction.</text>
        <dbReference type="EC" id="5.6.2.4"/>
    </reaction>
</comment>
<dbReference type="GO" id="GO:0006302">
    <property type="term" value="P:double-strand break repair"/>
    <property type="evidence" value="ECO:0007669"/>
    <property type="project" value="InterPro"/>
</dbReference>
<dbReference type="EC" id="5.6.2.4" evidence="12"/>
<dbReference type="SMART" id="SM00487">
    <property type="entry name" value="DEXDc"/>
    <property type="match status" value="1"/>
</dbReference>
<dbReference type="GO" id="GO:0043138">
    <property type="term" value="F:3'-5' DNA helicase activity"/>
    <property type="evidence" value="ECO:0007669"/>
    <property type="project" value="UniProtKB-EC"/>
</dbReference>
<dbReference type="Pfam" id="PF17764">
    <property type="entry name" value="PriA_3primeBD"/>
    <property type="match status" value="1"/>
</dbReference>
<feature type="binding site" evidence="12">
    <location>
        <position position="527"/>
    </location>
    <ligand>
        <name>Zn(2+)</name>
        <dbReference type="ChEBI" id="CHEBI:29105"/>
        <label>1</label>
    </ligand>
</feature>
<proteinExistence type="inferred from homology"/>
<dbReference type="GO" id="GO:0008270">
    <property type="term" value="F:zinc ion binding"/>
    <property type="evidence" value="ECO:0007669"/>
    <property type="project" value="UniProtKB-UniRule"/>
</dbReference>
<evidence type="ECO:0000313" key="15">
    <source>
        <dbReference type="EMBL" id="AFL98342.1"/>
    </source>
</evidence>
<keyword evidence="4 12" id="KW-0547">Nucleotide-binding</keyword>
<dbReference type="PANTHER" id="PTHR30580:SF0">
    <property type="entry name" value="PRIMOSOMAL PROTEIN N"/>
    <property type="match status" value="1"/>
</dbReference>
<evidence type="ECO:0000256" key="9">
    <source>
        <dbReference type="ARBA" id="ARBA00023125"/>
    </source>
</evidence>
<comment type="subunit">
    <text evidence="12">Component of the replication restart primosome.</text>
</comment>
<dbReference type="eggNOG" id="COG1198">
    <property type="taxonomic scope" value="Bacteria"/>
</dbReference>
<accession>I4A308</accession>
<comment type="similarity">
    <text evidence="12">Belongs to the helicase family. PriA subfamily.</text>
</comment>
<comment type="catalytic activity">
    <reaction evidence="11 12">
        <text>ATP + H2O = ADP + phosphate + H(+)</text>
        <dbReference type="Rhea" id="RHEA:13065"/>
        <dbReference type="ChEBI" id="CHEBI:15377"/>
        <dbReference type="ChEBI" id="CHEBI:15378"/>
        <dbReference type="ChEBI" id="CHEBI:30616"/>
        <dbReference type="ChEBI" id="CHEBI:43474"/>
        <dbReference type="ChEBI" id="CHEBI:456216"/>
        <dbReference type="EC" id="5.6.2.4"/>
    </reaction>
</comment>
<dbReference type="GO" id="GO:0006310">
    <property type="term" value="P:DNA recombination"/>
    <property type="evidence" value="ECO:0007669"/>
    <property type="project" value="InterPro"/>
</dbReference>
<dbReference type="GeneID" id="71570284"/>
<organism evidence="15 16">
    <name type="scientific">Ornithobacterium rhinotracheale (strain ATCC 51463 / DSM 15997 / CCUG 23171 / CIP 104009 / LMG 9086)</name>
    <dbReference type="NCBI Taxonomy" id="867902"/>
    <lineage>
        <taxon>Bacteria</taxon>
        <taxon>Pseudomonadati</taxon>
        <taxon>Bacteroidota</taxon>
        <taxon>Flavobacteriia</taxon>
        <taxon>Flavobacteriales</taxon>
        <taxon>Weeksellaceae</taxon>
        <taxon>Ornithobacterium</taxon>
    </lineage>
</organism>
<dbReference type="GO" id="GO:1990077">
    <property type="term" value="C:primosome complex"/>
    <property type="evidence" value="ECO:0007669"/>
    <property type="project" value="UniProtKB-UniRule"/>
</dbReference>
<dbReference type="HAMAP" id="MF_00983">
    <property type="entry name" value="PriA"/>
    <property type="match status" value="1"/>
</dbReference>
<evidence type="ECO:0000256" key="4">
    <source>
        <dbReference type="ARBA" id="ARBA00022741"/>
    </source>
</evidence>
<feature type="binding site" evidence="12">
    <location>
        <position position="554"/>
    </location>
    <ligand>
        <name>Zn(2+)</name>
        <dbReference type="ChEBI" id="CHEBI:29105"/>
        <label>2</label>
    </ligand>
</feature>
<dbReference type="PATRIC" id="fig|867902.3.peg.2164"/>
<feature type="binding site" evidence="12">
    <location>
        <position position="536"/>
    </location>
    <ligand>
        <name>Zn(2+)</name>
        <dbReference type="ChEBI" id="CHEBI:29105"/>
        <label>2</label>
    </ligand>
</feature>
<evidence type="ECO:0000256" key="2">
    <source>
        <dbReference type="ARBA" id="ARBA00022705"/>
    </source>
</evidence>
<dbReference type="EMBL" id="CP003283">
    <property type="protein sequence ID" value="AFL98342.1"/>
    <property type="molecule type" value="Genomic_DNA"/>
</dbReference>
<dbReference type="SMART" id="SM00490">
    <property type="entry name" value="HELICc"/>
    <property type="match status" value="1"/>
</dbReference>